<dbReference type="Proteomes" id="UP001217089">
    <property type="component" value="Unassembled WGS sequence"/>
</dbReference>
<protein>
    <recommendedName>
        <fullName evidence="3">HAT C-terminal dimerisation domain-containing protein</fullName>
    </recommendedName>
</protein>
<evidence type="ECO:0000313" key="2">
    <source>
        <dbReference type="Proteomes" id="UP001217089"/>
    </source>
</evidence>
<evidence type="ECO:0008006" key="3">
    <source>
        <dbReference type="Google" id="ProtNLM"/>
    </source>
</evidence>
<organism evidence="1 2">
    <name type="scientific">Tegillarca granosa</name>
    <name type="common">Malaysian cockle</name>
    <name type="synonym">Anadara granosa</name>
    <dbReference type="NCBI Taxonomy" id="220873"/>
    <lineage>
        <taxon>Eukaryota</taxon>
        <taxon>Metazoa</taxon>
        <taxon>Spiralia</taxon>
        <taxon>Lophotrochozoa</taxon>
        <taxon>Mollusca</taxon>
        <taxon>Bivalvia</taxon>
        <taxon>Autobranchia</taxon>
        <taxon>Pteriomorphia</taxon>
        <taxon>Arcoida</taxon>
        <taxon>Arcoidea</taxon>
        <taxon>Arcidae</taxon>
        <taxon>Tegillarca</taxon>
    </lineage>
</organism>
<accession>A0ABQ9EU64</accession>
<name>A0ABQ9EU64_TEGGR</name>
<evidence type="ECO:0000313" key="1">
    <source>
        <dbReference type="EMBL" id="KAJ8307496.1"/>
    </source>
</evidence>
<reference evidence="1 2" key="1">
    <citation type="submission" date="2022-12" db="EMBL/GenBank/DDBJ databases">
        <title>Chromosome-level genome of Tegillarca granosa.</title>
        <authorList>
            <person name="Kim J."/>
        </authorList>
    </citation>
    <scope>NUCLEOTIDE SEQUENCE [LARGE SCALE GENOMIC DNA]</scope>
    <source>
        <strain evidence="1">Teg-2019</strain>
        <tissue evidence="1">Adductor muscle</tissue>
    </source>
</reference>
<gene>
    <name evidence="1" type="ORF">KUTeg_015580</name>
</gene>
<comment type="caution">
    <text evidence="1">The sequence shown here is derived from an EMBL/GenBank/DDBJ whole genome shotgun (WGS) entry which is preliminary data.</text>
</comment>
<keyword evidence="2" id="KW-1185">Reference proteome</keyword>
<sequence>MENQEYSLPREFDDVAAVGDDFVDDDSDINTGMQKAYFNARFLLQLEAIYILPKVAVGEVIFSVSFRMLQHQNFLRQHLKNALQLHEIDDALVDTVESESMFDMFKTEHLRQKFTLHIVDWLILRQLF</sequence>
<proteinExistence type="predicted"/>
<dbReference type="EMBL" id="JARBDR010000793">
    <property type="protein sequence ID" value="KAJ8307496.1"/>
    <property type="molecule type" value="Genomic_DNA"/>
</dbReference>